<dbReference type="AlphaFoldDB" id="A0A2N5CFB0"/>
<proteinExistence type="predicted"/>
<reference evidence="3 4" key="1">
    <citation type="submission" date="2017-12" db="EMBL/GenBank/DDBJ databases">
        <title>Genome sequence of the active heterotrophic nitrifier-denitrifier, Cupriavidus pauculus UM1.</title>
        <authorList>
            <person name="Putonti C."/>
            <person name="Castignetti D."/>
        </authorList>
    </citation>
    <scope>NUCLEOTIDE SEQUENCE [LARGE SCALE GENOMIC DNA]</scope>
    <source>
        <strain evidence="3 4">UM1</strain>
    </source>
</reference>
<dbReference type="Proteomes" id="UP000234341">
    <property type="component" value="Unassembled WGS sequence"/>
</dbReference>
<feature type="region of interest" description="Disordered" evidence="1">
    <location>
        <begin position="302"/>
        <end position="326"/>
    </location>
</feature>
<dbReference type="InterPro" id="IPR031571">
    <property type="entry name" value="RcpC_dom"/>
</dbReference>
<comment type="caution">
    <text evidence="3">The sequence shown here is derived from an EMBL/GenBank/DDBJ whole genome shotgun (WGS) entry which is preliminary data.</text>
</comment>
<dbReference type="InterPro" id="IPR017592">
    <property type="entry name" value="Pilus_assmbl_Flp-typ_CpaB"/>
</dbReference>
<dbReference type="OrthoDB" id="8776995at2"/>
<evidence type="ECO:0000313" key="3">
    <source>
        <dbReference type="EMBL" id="PLQ00916.1"/>
    </source>
</evidence>
<accession>A0A2N5CFB0</accession>
<dbReference type="NCBIfam" id="TIGR03177">
    <property type="entry name" value="pilus_cpaB"/>
    <property type="match status" value="1"/>
</dbReference>
<evidence type="ECO:0000259" key="2">
    <source>
        <dbReference type="SMART" id="SM00858"/>
    </source>
</evidence>
<dbReference type="Pfam" id="PF08666">
    <property type="entry name" value="SAF"/>
    <property type="match status" value="1"/>
</dbReference>
<dbReference type="EMBL" id="PJRP01000003">
    <property type="protein sequence ID" value="PLQ00916.1"/>
    <property type="molecule type" value="Genomic_DNA"/>
</dbReference>
<dbReference type="STRING" id="82633.GCA_000974605_01486"/>
<evidence type="ECO:0000256" key="1">
    <source>
        <dbReference type="SAM" id="MobiDB-lite"/>
    </source>
</evidence>
<organism evidence="3 4">
    <name type="scientific">Cupriavidus pauculus</name>
    <dbReference type="NCBI Taxonomy" id="82633"/>
    <lineage>
        <taxon>Bacteria</taxon>
        <taxon>Pseudomonadati</taxon>
        <taxon>Pseudomonadota</taxon>
        <taxon>Betaproteobacteria</taxon>
        <taxon>Burkholderiales</taxon>
        <taxon>Burkholderiaceae</taxon>
        <taxon>Cupriavidus</taxon>
    </lineage>
</organism>
<dbReference type="InterPro" id="IPR013974">
    <property type="entry name" value="SAF"/>
</dbReference>
<dbReference type="SMART" id="SM00858">
    <property type="entry name" value="SAF"/>
    <property type="match status" value="1"/>
</dbReference>
<dbReference type="RefSeq" id="WP_101681477.1">
    <property type="nucleotide sequence ID" value="NZ_PJRP01000003.1"/>
</dbReference>
<dbReference type="CDD" id="cd11614">
    <property type="entry name" value="SAF_CpaB_FlgA_like"/>
    <property type="match status" value="1"/>
</dbReference>
<name>A0A2N5CFB0_9BURK</name>
<gene>
    <name evidence="3" type="primary">cpaB</name>
    <name evidence="3" type="ORF">CYJ10_10915</name>
</gene>
<protein>
    <submittedName>
        <fullName evidence="3">Flp pilus assembly protein CpaB</fullName>
    </submittedName>
</protein>
<feature type="domain" description="SAF" evidence="2">
    <location>
        <begin position="44"/>
        <end position="104"/>
    </location>
</feature>
<evidence type="ECO:0000313" key="4">
    <source>
        <dbReference type="Proteomes" id="UP000234341"/>
    </source>
</evidence>
<dbReference type="Pfam" id="PF16976">
    <property type="entry name" value="RcpC"/>
    <property type="match status" value="1"/>
</dbReference>
<sequence length="326" mass="33808">MSSKQIRILATVLLILAGLLALLAWQVARRQAVPVTAAQTPPTHAVVVTTRAVEAGKPLTADALTVMQLPIEPAGAYQDAARVVGQVPVVNLGSNVPVLEGQLLSGLARQIPEGDRALAVSVDEAVGVGHQVQPGDFVDVFVILRRDNQEIAESQTRLLLSRLRVLAYGNGSVNESRKVQAEQMMARRDGAKTAVLSVPVDQVGKLAMAQQAGRLVLALRNPTDASMPSDGMFADPPAVLQARAGVPAEAERAPVDKAAAGVSLAGLVGQAGHASTTTPRALAPAPSLRATVPPAAAALTASAQRREAPDNNNGVEVIRAGKRAIE</sequence>